<name>A0A1P8K452_9BURK</name>
<gene>
    <name evidence="2" type="ORF">RD110_18570</name>
</gene>
<sequence>MATRIGNMFVRGKVTAAKATTKMQTLQVQLLDEEAKDRMEHFEPYGFTSHPQAGAEVVAGFFDGDRSHGVVLVVADRRYRLTTLQPGEVALHDDGGSTITLKRGGVIEIAASSAIHLLAPQLSHNGVNIGATHVHGGVQPGGASTGGPA</sequence>
<dbReference type="OrthoDB" id="9802994at2"/>
<dbReference type="InterPro" id="IPR044033">
    <property type="entry name" value="GpV-like_apex"/>
</dbReference>
<dbReference type="Pfam" id="PF18946">
    <property type="entry name" value="Apex"/>
    <property type="match status" value="1"/>
</dbReference>
<reference evidence="2 3" key="1">
    <citation type="submission" date="2017-01" db="EMBL/GenBank/DDBJ databases">
        <authorList>
            <person name="Mah S.A."/>
            <person name="Swanson W.J."/>
            <person name="Moy G.W."/>
            <person name="Vacquier V.D."/>
        </authorList>
    </citation>
    <scope>NUCLEOTIDE SEQUENCE [LARGE SCALE GENOMIC DNA]</scope>
    <source>
        <strain evidence="2 3">DCY110</strain>
    </source>
</reference>
<dbReference type="Pfam" id="PF06890">
    <property type="entry name" value="Phage_Mu_Gp45"/>
    <property type="match status" value="1"/>
</dbReference>
<dbReference type="NCBIfam" id="TIGR01644">
    <property type="entry name" value="phage_P2_V"/>
    <property type="match status" value="1"/>
</dbReference>
<dbReference type="KEGG" id="rhy:RD110_18570"/>
<dbReference type="InterPro" id="IPR013046">
    <property type="entry name" value="GpV/Gp45"/>
</dbReference>
<feature type="domain" description="Bacteriophage Mu Gp45 N-terminal" evidence="1">
    <location>
        <begin position="11"/>
        <end position="78"/>
    </location>
</feature>
<proteinExistence type="predicted"/>
<evidence type="ECO:0000313" key="2">
    <source>
        <dbReference type="EMBL" id="APW40795.1"/>
    </source>
</evidence>
<evidence type="ECO:0000259" key="1">
    <source>
        <dbReference type="Pfam" id="PF06890"/>
    </source>
</evidence>
<organism evidence="2 3">
    <name type="scientific">Rhodoferax koreensis</name>
    <dbReference type="NCBI Taxonomy" id="1842727"/>
    <lineage>
        <taxon>Bacteria</taxon>
        <taxon>Pseudomonadati</taxon>
        <taxon>Pseudomonadota</taxon>
        <taxon>Betaproteobacteria</taxon>
        <taxon>Burkholderiales</taxon>
        <taxon>Comamonadaceae</taxon>
        <taxon>Rhodoferax</taxon>
    </lineage>
</organism>
<dbReference type="STRING" id="1842727.RD110_18570"/>
<accession>A0A1P8K452</accession>
<dbReference type="EMBL" id="CP019236">
    <property type="protein sequence ID" value="APW40795.1"/>
    <property type="molecule type" value="Genomic_DNA"/>
</dbReference>
<evidence type="ECO:0000313" key="3">
    <source>
        <dbReference type="Proteomes" id="UP000186609"/>
    </source>
</evidence>
<dbReference type="Proteomes" id="UP000186609">
    <property type="component" value="Chromosome"/>
</dbReference>
<protein>
    <recommendedName>
        <fullName evidence="1">Bacteriophage Mu Gp45 N-terminal domain-containing protein</fullName>
    </recommendedName>
</protein>
<keyword evidence="3" id="KW-1185">Reference proteome</keyword>
<dbReference type="AlphaFoldDB" id="A0A1P8K452"/>
<dbReference type="InterPro" id="IPR053861">
    <property type="entry name" value="Phage_Mu_Gp45_N"/>
</dbReference>